<dbReference type="PROSITE" id="PS51077">
    <property type="entry name" value="HTH_ICLR"/>
    <property type="match status" value="1"/>
</dbReference>
<evidence type="ECO:0000313" key="7">
    <source>
        <dbReference type="Proteomes" id="UP000027100"/>
    </source>
</evidence>
<accession>A0A062VLT4</accession>
<dbReference type="Gene3D" id="1.10.10.10">
    <property type="entry name" value="Winged helix-like DNA-binding domain superfamily/Winged helix DNA-binding domain"/>
    <property type="match status" value="1"/>
</dbReference>
<dbReference type="PROSITE" id="PS51078">
    <property type="entry name" value="ICLR_ED"/>
    <property type="match status" value="1"/>
</dbReference>
<organism evidence="6 7">
    <name type="scientific">Hyphomonas polymorpha PS728</name>
    <dbReference type="NCBI Taxonomy" id="1280954"/>
    <lineage>
        <taxon>Bacteria</taxon>
        <taxon>Pseudomonadati</taxon>
        <taxon>Pseudomonadota</taxon>
        <taxon>Alphaproteobacteria</taxon>
        <taxon>Hyphomonadales</taxon>
        <taxon>Hyphomonadaceae</taxon>
        <taxon>Hyphomonas</taxon>
    </lineage>
</organism>
<sequence>MSRTHTTSLEKSLALLRSIVADGGNTPFNEIAAGLDLPLSTAYRLASQLVDAGFASRYGPNLYGPGLAATLLYSQSDASAHITRVARPLLKQLSLETGLTSHLGILESGMVTYKIRIPGRPPRAASFTREGMQLEAYCSALGKVLLAGLPDIDLDDYLHEGAFVPLTPHTLIEPASLKQEILKTRQTGFAIDDREVSEDMICLAVPVAGPLGETVAAVSVSMLVGKGQNTDPMGFHPFLETCARTLGELLGAPRDAAQEADQRS</sequence>
<gene>
    <name evidence="6" type="ORF">HPO_04540</name>
</gene>
<dbReference type="GO" id="GO:0003700">
    <property type="term" value="F:DNA-binding transcription factor activity"/>
    <property type="evidence" value="ECO:0007669"/>
    <property type="project" value="TreeGrafter"/>
</dbReference>
<dbReference type="SMART" id="SM00346">
    <property type="entry name" value="HTH_ICLR"/>
    <property type="match status" value="1"/>
</dbReference>
<keyword evidence="1" id="KW-0805">Transcription regulation</keyword>
<evidence type="ECO:0000256" key="3">
    <source>
        <dbReference type="ARBA" id="ARBA00023163"/>
    </source>
</evidence>
<dbReference type="Gene3D" id="3.30.450.40">
    <property type="match status" value="1"/>
</dbReference>
<dbReference type="PANTHER" id="PTHR30136">
    <property type="entry name" value="HELIX-TURN-HELIX TRANSCRIPTIONAL REGULATOR, ICLR FAMILY"/>
    <property type="match status" value="1"/>
</dbReference>
<keyword evidence="3" id="KW-0804">Transcription</keyword>
<dbReference type="InterPro" id="IPR036390">
    <property type="entry name" value="WH_DNA-bd_sf"/>
</dbReference>
<dbReference type="OrthoDB" id="6057486at2"/>
<dbReference type="SUPFAM" id="SSF55781">
    <property type="entry name" value="GAF domain-like"/>
    <property type="match status" value="1"/>
</dbReference>
<dbReference type="InterPro" id="IPR014757">
    <property type="entry name" value="Tscrpt_reg_IclR_C"/>
</dbReference>
<evidence type="ECO:0000256" key="2">
    <source>
        <dbReference type="ARBA" id="ARBA00023125"/>
    </source>
</evidence>
<keyword evidence="2" id="KW-0238">DNA-binding</keyword>
<dbReference type="InterPro" id="IPR036388">
    <property type="entry name" value="WH-like_DNA-bd_sf"/>
</dbReference>
<proteinExistence type="predicted"/>
<dbReference type="InterPro" id="IPR005471">
    <property type="entry name" value="Tscrpt_reg_IclR_N"/>
</dbReference>
<evidence type="ECO:0000259" key="5">
    <source>
        <dbReference type="PROSITE" id="PS51078"/>
    </source>
</evidence>
<dbReference type="EMBL" id="ARYM01000004">
    <property type="protein sequence ID" value="KCZ99625.1"/>
    <property type="molecule type" value="Genomic_DNA"/>
</dbReference>
<protein>
    <submittedName>
        <fullName evidence="6">IclR family transcriptional regulator</fullName>
    </submittedName>
</protein>
<dbReference type="Proteomes" id="UP000027100">
    <property type="component" value="Unassembled WGS sequence"/>
</dbReference>
<dbReference type="InterPro" id="IPR050707">
    <property type="entry name" value="HTH_MetabolicPath_Reg"/>
</dbReference>
<dbReference type="STRING" id="1280954.HPO_04540"/>
<dbReference type="SUPFAM" id="SSF46785">
    <property type="entry name" value="Winged helix' DNA-binding domain"/>
    <property type="match status" value="1"/>
</dbReference>
<feature type="domain" description="HTH iclR-type" evidence="4">
    <location>
        <begin position="6"/>
        <end position="67"/>
    </location>
</feature>
<dbReference type="RefSeq" id="WP_051612275.1">
    <property type="nucleotide sequence ID" value="NZ_ARYM01000004.1"/>
</dbReference>
<keyword evidence="7" id="KW-1185">Reference proteome</keyword>
<dbReference type="PATRIC" id="fig|1280954.3.peg.919"/>
<dbReference type="GO" id="GO:0003677">
    <property type="term" value="F:DNA binding"/>
    <property type="evidence" value="ECO:0007669"/>
    <property type="project" value="UniProtKB-KW"/>
</dbReference>
<dbReference type="PANTHER" id="PTHR30136:SF24">
    <property type="entry name" value="HTH-TYPE TRANSCRIPTIONAL REPRESSOR ALLR"/>
    <property type="match status" value="1"/>
</dbReference>
<dbReference type="Pfam" id="PF01614">
    <property type="entry name" value="IclR_C"/>
    <property type="match status" value="1"/>
</dbReference>
<dbReference type="InterPro" id="IPR029016">
    <property type="entry name" value="GAF-like_dom_sf"/>
</dbReference>
<evidence type="ECO:0000259" key="4">
    <source>
        <dbReference type="PROSITE" id="PS51077"/>
    </source>
</evidence>
<name>A0A062VLT4_9PROT</name>
<dbReference type="Pfam" id="PF09339">
    <property type="entry name" value="HTH_IclR"/>
    <property type="match status" value="1"/>
</dbReference>
<dbReference type="AlphaFoldDB" id="A0A062VLT4"/>
<dbReference type="eggNOG" id="COG1414">
    <property type="taxonomic scope" value="Bacteria"/>
</dbReference>
<reference evidence="6 7" key="1">
    <citation type="journal article" date="2014" name="Antonie Van Leeuwenhoek">
        <title>Hyphomonas beringensis sp. nov. and Hyphomonas chukchiensis sp. nov., isolated from surface seawater of the Bering Sea and Chukchi Sea.</title>
        <authorList>
            <person name="Li C."/>
            <person name="Lai Q."/>
            <person name="Li G."/>
            <person name="Dong C."/>
            <person name="Wang J."/>
            <person name="Liao Y."/>
            <person name="Shao Z."/>
        </authorList>
    </citation>
    <scope>NUCLEOTIDE SEQUENCE [LARGE SCALE GENOMIC DNA]</scope>
    <source>
        <strain evidence="6 7">PS728</strain>
    </source>
</reference>
<dbReference type="GO" id="GO:0045892">
    <property type="term" value="P:negative regulation of DNA-templated transcription"/>
    <property type="evidence" value="ECO:0007669"/>
    <property type="project" value="TreeGrafter"/>
</dbReference>
<evidence type="ECO:0000313" key="6">
    <source>
        <dbReference type="EMBL" id="KCZ99625.1"/>
    </source>
</evidence>
<feature type="domain" description="IclR-ED" evidence="5">
    <location>
        <begin position="68"/>
        <end position="252"/>
    </location>
</feature>
<comment type="caution">
    <text evidence="6">The sequence shown here is derived from an EMBL/GenBank/DDBJ whole genome shotgun (WGS) entry which is preliminary data.</text>
</comment>
<evidence type="ECO:0000256" key="1">
    <source>
        <dbReference type="ARBA" id="ARBA00023015"/>
    </source>
</evidence>